<evidence type="ECO:0000259" key="9">
    <source>
        <dbReference type="Pfam" id="PF00005"/>
    </source>
</evidence>
<organism evidence="10 11">
    <name type="scientific">Burkholderia contaminans</name>
    <dbReference type="NCBI Taxonomy" id="488447"/>
    <lineage>
        <taxon>Bacteria</taxon>
        <taxon>Pseudomonadati</taxon>
        <taxon>Pseudomonadota</taxon>
        <taxon>Betaproteobacteria</taxon>
        <taxon>Burkholderiales</taxon>
        <taxon>Burkholderiaceae</taxon>
        <taxon>Burkholderia</taxon>
        <taxon>Burkholderia cepacia complex</taxon>
    </lineage>
</organism>
<keyword evidence="4" id="KW-0677">Repeat</keyword>
<keyword evidence="1" id="KW-0813">Transport</keyword>
<sequence>MRDRFRSPNEQSRSRLRQLLTLRWTSFHPAIPARCIRLACQLRCIKRVSRLEIRHGLISVCVVRALVVKSFGPTNVLKGFNLSSAPGEVHAFLGCSGAGKSTLIKIISGRHERDGGMLEFDD</sequence>
<dbReference type="InterPro" id="IPR003439">
    <property type="entry name" value="ABC_transporter-like_ATP-bd"/>
</dbReference>
<evidence type="ECO:0000256" key="1">
    <source>
        <dbReference type="ARBA" id="ARBA00022448"/>
    </source>
</evidence>
<evidence type="ECO:0000256" key="5">
    <source>
        <dbReference type="ARBA" id="ARBA00022741"/>
    </source>
</evidence>
<protein>
    <submittedName>
        <fullName evidence="10">ATP-binding cassette domain-containing protein</fullName>
    </submittedName>
</protein>
<evidence type="ECO:0000256" key="8">
    <source>
        <dbReference type="ARBA" id="ARBA00023136"/>
    </source>
</evidence>
<comment type="caution">
    <text evidence="10">The sequence shown here is derived from an EMBL/GenBank/DDBJ whole genome shotgun (WGS) entry which is preliminary data.</text>
</comment>
<dbReference type="PANTHER" id="PTHR43790:SF3">
    <property type="entry name" value="D-ALLOSE IMPORT ATP-BINDING PROTEIN ALSA-RELATED"/>
    <property type="match status" value="1"/>
</dbReference>
<dbReference type="SUPFAM" id="SSF52540">
    <property type="entry name" value="P-loop containing nucleoside triphosphate hydrolases"/>
    <property type="match status" value="1"/>
</dbReference>
<name>A0A3N8PTS9_9BURK</name>
<keyword evidence="5" id="KW-0547">Nucleotide-binding</keyword>
<evidence type="ECO:0000313" key="10">
    <source>
        <dbReference type="EMBL" id="RQT14918.1"/>
    </source>
</evidence>
<dbReference type="InterPro" id="IPR050107">
    <property type="entry name" value="ABC_carbohydrate_import_ATPase"/>
</dbReference>
<evidence type="ECO:0000256" key="7">
    <source>
        <dbReference type="ARBA" id="ARBA00022967"/>
    </source>
</evidence>
<dbReference type="InterPro" id="IPR027417">
    <property type="entry name" value="P-loop_NTPase"/>
</dbReference>
<keyword evidence="3" id="KW-0762">Sugar transport</keyword>
<dbReference type="Proteomes" id="UP000277921">
    <property type="component" value="Unassembled WGS sequence"/>
</dbReference>
<dbReference type="AlphaFoldDB" id="A0A3N8PTS9"/>
<dbReference type="Pfam" id="PF00005">
    <property type="entry name" value="ABC_tran"/>
    <property type="match status" value="1"/>
</dbReference>
<reference evidence="10 11" key="1">
    <citation type="submission" date="2018-08" db="EMBL/GenBank/DDBJ databases">
        <title>Comparative analysis of Burkholderia isolates from Puerto Rico.</title>
        <authorList>
            <person name="Hall C."/>
            <person name="Sahl J."/>
            <person name="Wagner D."/>
        </authorList>
    </citation>
    <scope>NUCLEOTIDE SEQUENCE [LARGE SCALE GENOMIC DNA]</scope>
    <source>
        <strain evidence="10 11">Bp9025</strain>
    </source>
</reference>
<keyword evidence="8" id="KW-0472">Membrane</keyword>
<dbReference type="EMBL" id="QTQV01000009">
    <property type="protein sequence ID" value="RQT14918.1"/>
    <property type="molecule type" value="Genomic_DNA"/>
</dbReference>
<evidence type="ECO:0000256" key="6">
    <source>
        <dbReference type="ARBA" id="ARBA00022840"/>
    </source>
</evidence>
<evidence type="ECO:0000256" key="4">
    <source>
        <dbReference type="ARBA" id="ARBA00022737"/>
    </source>
</evidence>
<proteinExistence type="predicted"/>
<evidence type="ECO:0000256" key="3">
    <source>
        <dbReference type="ARBA" id="ARBA00022597"/>
    </source>
</evidence>
<feature type="domain" description="ABC transporter" evidence="9">
    <location>
        <begin position="77"/>
        <end position="121"/>
    </location>
</feature>
<dbReference type="RefSeq" id="WP_124580239.1">
    <property type="nucleotide sequence ID" value="NZ_QTQV01000009.1"/>
</dbReference>
<keyword evidence="2" id="KW-1003">Cell membrane</keyword>
<dbReference type="PANTHER" id="PTHR43790">
    <property type="entry name" value="CARBOHYDRATE TRANSPORT ATP-BINDING PROTEIN MG119-RELATED"/>
    <property type="match status" value="1"/>
</dbReference>
<dbReference type="Gene3D" id="3.40.50.300">
    <property type="entry name" value="P-loop containing nucleotide triphosphate hydrolases"/>
    <property type="match status" value="1"/>
</dbReference>
<evidence type="ECO:0000256" key="2">
    <source>
        <dbReference type="ARBA" id="ARBA00022475"/>
    </source>
</evidence>
<dbReference type="GO" id="GO:0005524">
    <property type="term" value="F:ATP binding"/>
    <property type="evidence" value="ECO:0007669"/>
    <property type="project" value="UniProtKB-KW"/>
</dbReference>
<dbReference type="GO" id="GO:0016887">
    <property type="term" value="F:ATP hydrolysis activity"/>
    <property type="evidence" value="ECO:0007669"/>
    <property type="project" value="InterPro"/>
</dbReference>
<gene>
    <name evidence="10" type="ORF">DF051_17330</name>
</gene>
<evidence type="ECO:0000313" key="11">
    <source>
        <dbReference type="Proteomes" id="UP000277921"/>
    </source>
</evidence>
<accession>A0A3N8PTS9</accession>
<keyword evidence="7" id="KW-1278">Translocase</keyword>
<keyword evidence="6 10" id="KW-0067">ATP-binding</keyword>